<dbReference type="GO" id="GO:0006511">
    <property type="term" value="P:ubiquitin-dependent protein catabolic process"/>
    <property type="evidence" value="ECO:0007669"/>
    <property type="project" value="TreeGrafter"/>
</dbReference>
<dbReference type="PROSITE" id="PS50057">
    <property type="entry name" value="FERM_3"/>
    <property type="match status" value="1"/>
</dbReference>
<dbReference type="CDD" id="cd17104">
    <property type="entry name" value="FERM_F1_MYLIP"/>
    <property type="match status" value="1"/>
</dbReference>
<organism evidence="2">
    <name type="scientific">Timema shepardi</name>
    <name type="common">Walking stick</name>
    <dbReference type="NCBI Taxonomy" id="629360"/>
    <lineage>
        <taxon>Eukaryota</taxon>
        <taxon>Metazoa</taxon>
        <taxon>Ecdysozoa</taxon>
        <taxon>Arthropoda</taxon>
        <taxon>Hexapoda</taxon>
        <taxon>Insecta</taxon>
        <taxon>Pterygota</taxon>
        <taxon>Neoptera</taxon>
        <taxon>Polyneoptera</taxon>
        <taxon>Phasmatodea</taxon>
        <taxon>Timematodea</taxon>
        <taxon>Timematoidea</taxon>
        <taxon>Timematidae</taxon>
        <taxon>Timema</taxon>
    </lineage>
</organism>
<gene>
    <name evidence="2" type="ORF">TSIB3V08_LOCUS2297</name>
</gene>
<evidence type="ECO:0000313" key="2">
    <source>
        <dbReference type="EMBL" id="CAD7258054.1"/>
    </source>
</evidence>
<dbReference type="AlphaFoldDB" id="A0A7R9AQE3"/>
<protein>
    <recommendedName>
        <fullName evidence="1">FERM domain-containing protein</fullName>
    </recommendedName>
</protein>
<feature type="domain" description="FERM" evidence="1">
    <location>
        <begin position="1"/>
        <end position="94"/>
    </location>
</feature>
<dbReference type="GO" id="GO:0004842">
    <property type="term" value="F:ubiquitin-protein transferase activity"/>
    <property type="evidence" value="ECO:0007669"/>
    <property type="project" value="TreeGrafter"/>
</dbReference>
<dbReference type="SUPFAM" id="SSF54236">
    <property type="entry name" value="Ubiquitin-like"/>
    <property type="match status" value="1"/>
</dbReference>
<dbReference type="InterPro" id="IPR000299">
    <property type="entry name" value="FERM_domain"/>
</dbReference>
<reference evidence="2" key="1">
    <citation type="submission" date="2020-11" db="EMBL/GenBank/DDBJ databases">
        <authorList>
            <person name="Tran Van P."/>
        </authorList>
    </citation>
    <scope>NUCLEOTIDE SEQUENCE</scope>
</reference>
<evidence type="ECO:0000259" key="1">
    <source>
        <dbReference type="PROSITE" id="PS50057"/>
    </source>
</evidence>
<dbReference type="Pfam" id="PF09379">
    <property type="entry name" value="FERM_N"/>
    <property type="match status" value="1"/>
</dbReference>
<name>A0A7R9AQE3_TIMSH</name>
<dbReference type="InterPro" id="IPR029071">
    <property type="entry name" value="Ubiquitin-like_domsf"/>
</dbReference>
<sequence>MWCLVSQPNSVILEVEVDPKAKGQECLEKVCQCLGISKEADYFGLKFHSTKGEELWLNLRNPIERQVTGLPPHRFAIRVKFWVPPHLLLQDTTR</sequence>
<proteinExistence type="predicted"/>
<dbReference type="EMBL" id="OC000681">
    <property type="protein sequence ID" value="CAD7258054.1"/>
    <property type="molecule type" value="Genomic_DNA"/>
</dbReference>
<accession>A0A7R9AQE3</accession>
<dbReference type="PANTHER" id="PTHR23280:SF13">
    <property type="entry name" value="E3 UBIQUITIN-PROTEIN LIGASE MYLIP"/>
    <property type="match status" value="1"/>
</dbReference>
<dbReference type="Gene3D" id="3.10.20.90">
    <property type="entry name" value="Phosphatidylinositol 3-kinase Catalytic Subunit, Chain A, domain 1"/>
    <property type="match status" value="1"/>
</dbReference>
<dbReference type="InterPro" id="IPR018979">
    <property type="entry name" value="FERM_N"/>
</dbReference>
<dbReference type="PANTHER" id="PTHR23280">
    <property type="entry name" value="4.1 G PROTEIN"/>
    <property type="match status" value="1"/>
</dbReference>